<reference evidence="1" key="2">
    <citation type="journal article" date="2015" name="Data Brief">
        <title>Shoot transcriptome of the giant reed, Arundo donax.</title>
        <authorList>
            <person name="Barrero R.A."/>
            <person name="Guerrero F.D."/>
            <person name="Moolhuijzen P."/>
            <person name="Goolsby J.A."/>
            <person name="Tidwell J."/>
            <person name="Bellgard S.E."/>
            <person name="Bellgard M.I."/>
        </authorList>
    </citation>
    <scope>NUCLEOTIDE SEQUENCE</scope>
    <source>
        <tissue evidence="1">Shoot tissue taken approximately 20 cm above the soil surface</tissue>
    </source>
</reference>
<sequence length="31" mass="3518">MCPISFFPLWQEIVSSILELLLLGLTAILKE</sequence>
<name>A0A0A9BPR7_ARUDO</name>
<dbReference type="EMBL" id="GBRH01236628">
    <property type="protein sequence ID" value="JAD61267.1"/>
    <property type="molecule type" value="Transcribed_RNA"/>
</dbReference>
<accession>A0A0A9BPR7</accession>
<evidence type="ECO:0000313" key="1">
    <source>
        <dbReference type="EMBL" id="JAD61267.1"/>
    </source>
</evidence>
<protein>
    <submittedName>
        <fullName evidence="1">Uncharacterized protein</fullName>
    </submittedName>
</protein>
<dbReference type="AlphaFoldDB" id="A0A0A9BPR7"/>
<reference evidence="1" key="1">
    <citation type="submission" date="2014-09" db="EMBL/GenBank/DDBJ databases">
        <authorList>
            <person name="Magalhaes I.L.F."/>
            <person name="Oliveira U."/>
            <person name="Santos F.R."/>
            <person name="Vidigal T.H.D.A."/>
            <person name="Brescovit A.D."/>
            <person name="Santos A.J."/>
        </authorList>
    </citation>
    <scope>NUCLEOTIDE SEQUENCE</scope>
    <source>
        <tissue evidence="1">Shoot tissue taken approximately 20 cm above the soil surface</tissue>
    </source>
</reference>
<organism evidence="1">
    <name type="scientific">Arundo donax</name>
    <name type="common">Giant reed</name>
    <name type="synonym">Donax arundinaceus</name>
    <dbReference type="NCBI Taxonomy" id="35708"/>
    <lineage>
        <taxon>Eukaryota</taxon>
        <taxon>Viridiplantae</taxon>
        <taxon>Streptophyta</taxon>
        <taxon>Embryophyta</taxon>
        <taxon>Tracheophyta</taxon>
        <taxon>Spermatophyta</taxon>
        <taxon>Magnoliopsida</taxon>
        <taxon>Liliopsida</taxon>
        <taxon>Poales</taxon>
        <taxon>Poaceae</taxon>
        <taxon>PACMAD clade</taxon>
        <taxon>Arundinoideae</taxon>
        <taxon>Arundineae</taxon>
        <taxon>Arundo</taxon>
    </lineage>
</organism>
<proteinExistence type="predicted"/>